<proteinExistence type="predicted"/>
<dbReference type="AlphaFoldDB" id="A0A1Q3CG61"/>
<comment type="caution">
    <text evidence="4">The sequence shown here is derived from an EMBL/GenBank/DDBJ whole genome shotgun (WGS) entry which is preliminary data.</text>
</comment>
<sequence>VHDAAAMNRMDIIEFLCAKFKDIDVNSVDGIHGRTPIHIAACHGHVEVIKFCVSIGGNPEVLDCNGWSPLHLASENGHLEAVECLLSYSKYGKYQVNNDGKTAFMFAVENGHSHLYDILQLGDVLHRAAKLDDVNGIKSCLAEGARVNGRDQNGWTPLHRATFKGRIESVRALLSHGAMVDLVDDVGYTALDCAVEAGHVKVALLLIAHGARANFKSAKGVAPLNKLECFKSHPSLVQPLCSDKERA</sequence>
<name>A0A1Q3CG61_CEPFO</name>
<evidence type="ECO:0000313" key="4">
    <source>
        <dbReference type="EMBL" id="GAV79051.1"/>
    </source>
</evidence>
<dbReference type="SUPFAM" id="SSF48403">
    <property type="entry name" value="Ankyrin repeat"/>
    <property type="match status" value="1"/>
</dbReference>
<feature type="non-terminal residue" evidence="4">
    <location>
        <position position="1"/>
    </location>
</feature>
<dbReference type="Gene3D" id="1.25.40.20">
    <property type="entry name" value="Ankyrin repeat-containing domain"/>
    <property type="match status" value="2"/>
</dbReference>
<dbReference type="Pfam" id="PF12796">
    <property type="entry name" value="Ank_2"/>
    <property type="match status" value="2"/>
</dbReference>
<dbReference type="EMBL" id="BDDD01001909">
    <property type="protein sequence ID" value="GAV79051.1"/>
    <property type="molecule type" value="Genomic_DNA"/>
</dbReference>
<dbReference type="STRING" id="3775.A0A1Q3CG61"/>
<feature type="repeat" description="ANK" evidence="3">
    <location>
        <begin position="153"/>
        <end position="185"/>
    </location>
</feature>
<accession>A0A1Q3CG61</accession>
<feature type="repeat" description="ANK" evidence="3">
    <location>
        <begin position="186"/>
        <end position="218"/>
    </location>
</feature>
<keyword evidence="5" id="KW-1185">Reference proteome</keyword>
<dbReference type="InterPro" id="IPR036770">
    <property type="entry name" value="Ankyrin_rpt-contain_sf"/>
</dbReference>
<organism evidence="4 5">
    <name type="scientific">Cephalotus follicularis</name>
    <name type="common">Albany pitcher plant</name>
    <dbReference type="NCBI Taxonomy" id="3775"/>
    <lineage>
        <taxon>Eukaryota</taxon>
        <taxon>Viridiplantae</taxon>
        <taxon>Streptophyta</taxon>
        <taxon>Embryophyta</taxon>
        <taxon>Tracheophyta</taxon>
        <taxon>Spermatophyta</taxon>
        <taxon>Magnoliopsida</taxon>
        <taxon>eudicotyledons</taxon>
        <taxon>Gunneridae</taxon>
        <taxon>Pentapetalae</taxon>
        <taxon>rosids</taxon>
        <taxon>fabids</taxon>
        <taxon>Oxalidales</taxon>
        <taxon>Cephalotaceae</taxon>
        <taxon>Cephalotus</taxon>
    </lineage>
</organism>
<dbReference type="Proteomes" id="UP000187406">
    <property type="component" value="Unassembled WGS sequence"/>
</dbReference>
<evidence type="ECO:0000256" key="3">
    <source>
        <dbReference type="PROSITE-ProRule" id="PRU00023"/>
    </source>
</evidence>
<feature type="repeat" description="ANK" evidence="3">
    <location>
        <begin position="32"/>
        <end position="64"/>
    </location>
</feature>
<dbReference type="PROSITE" id="PS50297">
    <property type="entry name" value="ANK_REP_REGION"/>
    <property type="match status" value="4"/>
</dbReference>
<keyword evidence="2 3" id="KW-0040">ANK repeat</keyword>
<feature type="repeat" description="ANK" evidence="3">
    <location>
        <begin position="65"/>
        <end position="87"/>
    </location>
</feature>
<dbReference type="OrthoDB" id="194358at2759"/>
<protein>
    <submittedName>
        <fullName evidence="4">Ank domain-containing protein/Ank_2 domain-containing protein</fullName>
    </submittedName>
</protein>
<dbReference type="InParanoid" id="A0A1Q3CG61"/>
<dbReference type="PANTHER" id="PTHR24171">
    <property type="entry name" value="ANKYRIN REPEAT DOMAIN-CONTAINING PROTEIN 39-RELATED"/>
    <property type="match status" value="1"/>
</dbReference>
<evidence type="ECO:0000256" key="2">
    <source>
        <dbReference type="ARBA" id="ARBA00023043"/>
    </source>
</evidence>
<reference evidence="5" key="1">
    <citation type="submission" date="2016-04" db="EMBL/GenBank/DDBJ databases">
        <title>Cephalotus genome sequencing.</title>
        <authorList>
            <person name="Fukushima K."/>
            <person name="Hasebe M."/>
            <person name="Fang X."/>
        </authorList>
    </citation>
    <scope>NUCLEOTIDE SEQUENCE [LARGE SCALE GENOMIC DNA]</scope>
    <source>
        <strain evidence="5">cv. St1</strain>
    </source>
</reference>
<dbReference type="InterPro" id="IPR002110">
    <property type="entry name" value="Ankyrin_rpt"/>
</dbReference>
<dbReference type="PROSITE" id="PS50088">
    <property type="entry name" value="ANK_REPEAT"/>
    <property type="match status" value="4"/>
</dbReference>
<evidence type="ECO:0000313" key="5">
    <source>
        <dbReference type="Proteomes" id="UP000187406"/>
    </source>
</evidence>
<gene>
    <name evidence="4" type="ORF">CFOL_v3_22516</name>
</gene>
<dbReference type="PANTHER" id="PTHR24171:SF8">
    <property type="entry name" value="BRCA1-ASSOCIATED RING DOMAIN PROTEIN 1"/>
    <property type="match status" value="1"/>
</dbReference>
<dbReference type="PRINTS" id="PR01415">
    <property type="entry name" value="ANKYRIN"/>
</dbReference>
<dbReference type="SMART" id="SM00248">
    <property type="entry name" value="ANK"/>
    <property type="match status" value="5"/>
</dbReference>
<keyword evidence="1" id="KW-0677">Repeat</keyword>
<evidence type="ECO:0000256" key="1">
    <source>
        <dbReference type="ARBA" id="ARBA00022737"/>
    </source>
</evidence>